<gene>
    <name evidence="7" type="ORF">METZ01_LOCUS87514</name>
</gene>
<accession>A0A381V2Q8</accession>
<protein>
    <recommendedName>
        <fullName evidence="6">Thioredoxin domain-containing protein</fullName>
    </recommendedName>
</protein>
<keyword evidence="4" id="KW-1015">Disulfide bond</keyword>
<dbReference type="SUPFAM" id="SSF52833">
    <property type="entry name" value="Thioredoxin-like"/>
    <property type="match status" value="1"/>
</dbReference>
<keyword evidence="2" id="KW-0732">Signal</keyword>
<evidence type="ECO:0000256" key="3">
    <source>
        <dbReference type="ARBA" id="ARBA00023002"/>
    </source>
</evidence>
<keyword evidence="3" id="KW-0560">Oxidoreductase</keyword>
<dbReference type="SUPFAM" id="SSF109998">
    <property type="entry name" value="Triger factor/SurA peptide-binding domain-like"/>
    <property type="match status" value="1"/>
</dbReference>
<sequence>MKFTSVVMRQWLVYVFVASMFAVSCNPAGSGDTPGPQSVATITEADEVIAVIGDSEVTLGDLFDQIGGQLGLMDFQYRSQRHQVIETAMKQFVRTKLLESEAQSRGITVDVLVAEVLGGKVSVSDDDVNFFYIQNQAQLGGRSFESLAPQIRAYLENEIRDSVLEEFAQGLVEDHDVNYVLSPFRVNIDTTDSPMFGNVEAPITLIEFSDFECPYCQSFIATLEQIKAEYPDEVKIIFKQFPLNDIHPNAQKAAEASLCAHEQGKFWEAHDLYFAEQDRLEVANLEEKAERLGLDTLAFSACLESGEYA</sequence>
<dbReference type="InterPro" id="IPR027304">
    <property type="entry name" value="Trigger_fact/SurA_dom_sf"/>
</dbReference>
<proteinExistence type="inferred from homology"/>
<evidence type="ECO:0000313" key="7">
    <source>
        <dbReference type="EMBL" id="SVA34660.1"/>
    </source>
</evidence>
<organism evidence="7">
    <name type="scientific">marine metagenome</name>
    <dbReference type="NCBI Taxonomy" id="408172"/>
    <lineage>
        <taxon>unclassified sequences</taxon>
        <taxon>metagenomes</taxon>
        <taxon>ecological metagenomes</taxon>
    </lineage>
</organism>
<evidence type="ECO:0000256" key="4">
    <source>
        <dbReference type="ARBA" id="ARBA00023157"/>
    </source>
</evidence>
<keyword evidence="5" id="KW-0676">Redox-active center</keyword>
<evidence type="ECO:0000256" key="1">
    <source>
        <dbReference type="ARBA" id="ARBA00005791"/>
    </source>
</evidence>
<dbReference type="InterPro" id="IPR013766">
    <property type="entry name" value="Thioredoxin_domain"/>
</dbReference>
<feature type="non-terminal residue" evidence="7">
    <location>
        <position position="309"/>
    </location>
</feature>
<reference evidence="7" key="1">
    <citation type="submission" date="2018-05" db="EMBL/GenBank/DDBJ databases">
        <authorList>
            <person name="Lanie J.A."/>
            <person name="Ng W.-L."/>
            <person name="Kazmierczak K.M."/>
            <person name="Andrzejewski T.M."/>
            <person name="Davidsen T.M."/>
            <person name="Wayne K.J."/>
            <person name="Tettelin H."/>
            <person name="Glass J.I."/>
            <person name="Rusch D."/>
            <person name="Podicherti R."/>
            <person name="Tsui H.-C.T."/>
            <person name="Winkler M.E."/>
        </authorList>
    </citation>
    <scope>NUCLEOTIDE SEQUENCE</scope>
</reference>
<dbReference type="PROSITE" id="PS51257">
    <property type="entry name" value="PROKAR_LIPOPROTEIN"/>
    <property type="match status" value="1"/>
</dbReference>
<dbReference type="EMBL" id="UINC01007699">
    <property type="protein sequence ID" value="SVA34660.1"/>
    <property type="molecule type" value="Genomic_DNA"/>
</dbReference>
<dbReference type="InterPro" id="IPR012336">
    <property type="entry name" value="Thioredoxin-like_fold"/>
</dbReference>
<comment type="similarity">
    <text evidence="1">Belongs to the thioredoxin family. DsbA subfamily.</text>
</comment>
<dbReference type="GO" id="GO:0016491">
    <property type="term" value="F:oxidoreductase activity"/>
    <property type="evidence" value="ECO:0007669"/>
    <property type="project" value="UniProtKB-KW"/>
</dbReference>
<dbReference type="PROSITE" id="PS51352">
    <property type="entry name" value="THIOREDOXIN_2"/>
    <property type="match status" value="1"/>
</dbReference>
<dbReference type="InterPro" id="IPR036249">
    <property type="entry name" value="Thioredoxin-like_sf"/>
</dbReference>
<dbReference type="AlphaFoldDB" id="A0A381V2Q8"/>
<evidence type="ECO:0000256" key="5">
    <source>
        <dbReference type="ARBA" id="ARBA00023284"/>
    </source>
</evidence>
<dbReference type="Pfam" id="PF13462">
    <property type="entry name" value="Thioredoxin_4"/>
    <property type="match status" value="1"/>
</dbReference>
<evidence type="ECO:0000259" key="6">
    <source>
        <dbReference type="PROSITE" id="PS51352"/>
    </source>
</evidence>
<dbReference type="Gene3D" id="3.40.30.10">
    <property type="entry name" value="Glutaredoxin"/>
    <property type="match status" value="1"/>
</dbReference>
<dbReference type="PANTHER" id="PTHR13887:SF14">
    <property type="entry name" value="DISULFIDE BOND FORMATION PROTEIN D"/>
    <property type="match status" value="1"/>
</dbReference>
<dbReference type="PANTHER" id="PTHR13887">
    <property type="entry name" value="GLUTATHIONE S-TRANSFERASE KAPPA"/>
    <property type="match status" value="1"/>
</dbReference>
<feature type="domain" description="Thioredoxin" evidence="6">
    <location>
        <begin position="161"/>
        <end position="308"/>
    </location>
</feature>
<evidence type="ECO:0000256" key="2">
    <source>
        <dbReference type="ARBA" id="ARBA00022729"/>
    </source>
</evidence>
<name>A0A381V2Q8_9ZZZZ</name>